<dbReference type="PANTHER" id="PTHR47660">
    <property type="entry name" value="TRANSCRIPTION FACTOR WITH C2H2 AND ZN(2)-CYS(6) DNA BINDING DOMAIN (EUROFUNG)-RELATED-RELATED"/>
    <property type="match status" value="1"/>
</dbReference>
<dbReference type="CDD" id="cd12148">
    <property type="entry name" value="fungal_TF_MHR"/>
    <property type="match status" value="1"/>
</dbReference>
<keyword evidence="1" id="KW-0479">Metal-binding</keyword>
<organism evidence="8 9">
    <name type="scientific">Fusarium acutatum</name>
    <dbReference type="NCBI Taxonomy" id="78861"/>
    <lineage>
        <taxon>Eukaryota</taxon>
        <taxon>Fungi</taxon>
        <taxon>Dikarya</taxon>
        <taxon>Ascomycota</taxon>
        <taxon>Pezizomycotina</taxon>
        <taxon>Sordariomycetes</taxon>
        <taxon>Hypocreomycetidae</taxon>
        <taxon>Hypocreales</taxon>
        <taxon>Nectriaceae</taxon>
        <taxon>Fusarium</taxon>
        <taxon>Fusarium fujikuroi species complex</taxon>
    </lineage>
</organism>
<keyword evidence="3" id="KW-0805">Transcription regulation</keyword>
<evidence type="ECO:0000256" key="1">
    <source>
        <dbReference type="ARBA" id="ARBA00022723"/>
    </source>
</evidence>
<evidence type="ECO:0000256" key="4">
    <source>
        <dbReference type="ARBA" id="ARBA00023163"/>
    </source>
</evidence>
<protein>
    <recommendedName>
        <fullName evidence="7">Xylanolytic transcriptional activator regulatory domain-containing protein</fullName>
    </recommendedName>
</protein>
<reference evidence="8 9" key="1">
    <citation type="submission" date="2020-01" db="EMBL/GenBank/DDBJ databases">
        <title>Identification and distribution of gene clusters putatively required for synthesis of sphingolipid metabolism inhibitors in phylogenetically diverse species of the filamentous fungus Fusarium.</title>
        <authorList>
            <person name="Kim H.-S."/>
            <person name="Busman M."/>
            <person name="Brown D.W."/>
            <person name="Divon H."/>
            <person name="Uhlig S."/>
            <person name="Proctor R.H."/>
        </authorList>
    </citation>
    <scope>NUCLEOTIDE SEQUENCE [LARGE SCALE GENOMIC DNA]</scope>
    <source>
        <strain evidence="8 9">NRRL 13308</strain>
    </source>
</reference>
<dbReference type="InterPro" id="IPR007219">
    <property type="entry name" value="XnlR_reg_dom"/>
</dbReference>
<evidence type="ECO:0000256" key="2">
    <source>
        <dbReference type="ARBA" id="ARBA00022833"/>
    </source>
</evidence>
<dbReference type="EMBL" id="JAADJF010000096">
    <property type="protein sequence ID" value="KAF4439163.1"/>
    <property type="molecule type" value="Genomic_DNA"/>
</dbReference>
<evidence type="ECO:0000256" key="5">
    <source>
        <dbReference type="ARBA" id="ARBA00023242"/>
    </source>
</evidence>
<dbReference type="GO" id="GO:0006351">
    <property type="term" value="P:DNA-templated transcription"/>
    <property type="evidence" value="ECO:0007669"/>
    <property type="project" value="InterPro"/>
</dbReference>
<dbReference type="Proteomes" id="UP000536711">
    <property type="component" value="Unassembled WGS sequence"/>
</dbReference>
<keyword evidence="4" id="KW-0804">Transcription</keyword>
<feature type="region of interest" description="Disordered" evidence="6">
    <location>
        <begin position="1"/>
        <end position="34"/>
    </location>
</feature>
<keyword evidence="9" id="KW-1185">Reference proteome</keyword>
<feature type="compositionally biased region" description="Basic and acidic residues" evidence="6">
    <location>
        <begin position="153"/>
        <end position="176"/>
    </location>
</feature>
<feature type="region of interest" description="Disordered" evidence="6">
    <location>
        <begin position="147"/>
        <end position="191"/>
    </location>
</feature>
<sequence>MEASNSNLTALSNIEPTFPTPTDQNIHQGNENSNDHVSVRFEHDLVEEDSHSSVPEPSYHELQPTNSSAAIAASATATTTVDMPSGLSDFGPSPSSNSEMASIMYGIDFSSNLDWLLDPQLDSLPMFNIPEPDIHEEPCAAIFQSFLPPTNDQEPRDRVAHHDIPLDSERPDRTQTDEALVSGLPTPNPREDCGPDDPWPMEWHARKVHRLQIPPLEDVQGTFFHRPCFSPGMYIDVSVFDEMQRLINICSQRTPWGGALDPESLTLPDAPKLNYCIDLYFTNFAQVLSVVHRPTFDPRESIVVTFSMVALGVLYSSFPRAKEFSLALADHTRRILLFMEEYDRRFVRTEHHLTAQLLLGFYGYCSGSQRLFELSETSRGSLVTNARRIGLFNAERSPSAAEREKTTDSAEILQAKWHGWTRKERLRRIAWAVFLYDASVCYLHNMRPYLSISEVCMNMPSPASEWEAETPHSWVASRLCTNGYPPRLTLRYLLRSLVENKSASPLVDIKEDLHRSLLVCSLVRMVWTTKEICSNPVHDILPGPNIDVQKESLLATLNCFLEPAHDEISGFRSFKDTTFLVRRLCAVHMGHLYGCGELMNWIYPLLRNKDMDGSLERRMRYWLADRPEMVRKAMYHASQILGLSDRFADHGPYQSFSVFHAGVVLFYLARLCLLSPKDTALQQPSEHLQLDFLGPTCDVYAVRIEQWLKGSFLATVGLQGVPDLVSRQGLFQILEIVAKMLQQMQVVWGVAENFCKIILKLKALI</sequence>
<feature type="domain" description="Xylanolytic transcriptional activator regulatory" evidence="7">
    <location>
        <begin position="277"/>
        <end position="478"/>
    </location>
</feature>
<evidence type="ECO:0000313" key="8">
    <source>
        <dbReference type="EMBL" id="KAF4439163.1"/>
    </source>
</evidence>
<evidence type="ECO:0000313" key="9">
    <source>
        <dbReference type="Proteomes" id="UP000536711"/>
    </source>
</evidence>
<accession>A0A8H4JYA4</accession>
<proteinExistence type="predicted"/>
<evidence type="ECO:0000259" key="7">
    <source>
        <dbReference type="Pfam" id="PF04082"/>
    </source>
</evidence>
<keyword evidence="5" id="KW-0539">Nucleus</keyword>
<dbReference type="GO" id="GO:0008270">
    <property type="term" value="F:zinc ion binding"/>
    <property type="evidence" value="ECO:0007669"/>
    <property type="project" value="InterPro"/>
</dbReference>
<name>A0A8H4JYA4_9HYPO</name>
<evidence type="ECO:0000256" key="6">
    <source>
        <dbReference type="SAM" id="MobiDB-lite"/>
    </source>
</evidence>
<feature type="compositionally biased region" description="Polar residues" evidence="6">
    <location>
        <begin position="1"/>
        <end position="32"/>
    </location>
</feature>
<comment type="caution">
    <text evidence="8">The sequence shown here is derived from an EMBL/GenBank/DDBJ whole genome shotgun (WGS) entry which is preliminary data.</text>
</comment>
<dbReference type="PANTHER" id="PTHR47660:SF2">
    <property type="entry name" value="TRANSCRIPTION FACTOR WITH C2H2 AND ZN(2)-CYS(6) DNA BINDING DOMAIN (EUROFUNG)"/>
    <property type="match status" value="1"/>
</dbReference>
<dbReference type="AlphaFoldDB" id="A0A8H4JYA4"/>
<evidence type="ECO:0000256" key="3">
    <source>
        <dbReference type="ARBA" id="ARBA00023015"/>
    </source>
</evidence>
<dbReference type="GO" id="GO:0003677">
    <property type="term" value="F:DNA binding"/>
    <property type="evidence" value="ECO:0007669"/>
    <property type="project" value="InterPro"/>
</dbReference>
<keyword evidence="2" id="KW-0862">Zinc</keyword>
<dbReference type="Pfam" id="PF04082">
    <property type="entry name" value="Fungal_trans"/>
    <property type="match status" value="1"/>
</dbReference>
<gene>
    <name evidence="8" type="ORF">FACUT_4345</name>
</gene>
<dbReference type="OrthoDB" id="5091629at2759"/>